<accession>F2UJ82</accession>
<dbReference type="Proteomes" id="UP000007799">
    <property type="component" value="Unassembled WGS sequence"/>
</dbReference>
<gene>
    <name evidence="2" type="ORF">PTSG_08274</name>
</gene>
<feature type="compositionally biased region" description="Acidic residues" evidence="1">
    <location>
        <begin position="78"/>
        <end position="90"/>
    </location>
</feature>
<dbReference type="KEGG" id="sre:PTSG_08274"/>
<dbReference type="AlphaFoldDB" id="F2UJ82"/>
<protein>
    <submittedName>
        <fullName evidence="2">Uncharacterized protein</fullName>
    </submittedName>
</protein>
<dbReference type="EMBL" id="GL832977">
    <property type="protein sequence ID" value="EGD77181.1"/>
    <property type="molecule type" value="Genomic_DNA"/>
</dbReference>
<evidence type="ECO:0000256" key="1">
    <source>
        <dbReference type="SAM" id="MobiDB-lite"/>
    </source>
</evidence>
<proteinExistence type="predicted"/>
<evidence type="ECO:0000313" key="2">
    <source>
        <dbReference type="EMBL" id="EGD77181.1"/>
    </source>
</evidence>
<keyword evidence="3" id="KW-1185">Reference proteome</keyword>
<evidence type="ECO:0000313" key="3">
    <source>
        <dbReference type="Proteomes" id="UP000007799"/>
    </source>
</evidence>
<name>F2UJ82_SALR5</name>
<dbReference type="RefSeq" id="XP_004990525.1">
    <property type="nucleotide sequence ID" value="XM_004990468.1"/>
</dbReference>
<dbReference type="GeneID" id="16071087"/>
<dbReference type="InParanoid" id="F2UJ82"/>
<feature type="region of interest" description="Disordered" evidence="1">
    <location>
        <begin position="73"/>
        <end position="100"/>
    </location>
</feature>
<sequence length="100" mass="11250">MLVEHQLKAVGRRSKETVSLRRRGRASATRVDASPSNQLWWVCGMASTAVHMEAFLRTFPFIDQAHMALLRARQGEPIGEEEQAKEEEAEGPGTSNRQMQ</sequence>
<reference evidence="2" key="1">
    <citation type="submission" date="2009-08" db="EMBL/GenBank/DDBJ databases">
        <title>Annotation of Salpingoeca rosetta.</title>
        <authorList>
            <consortium name="The Broad Institute Genome Sequencing Platform"/>
            <person name="Russ C."/>
            <person name="Cuomo C."/>
            <person name="Burger G."/>
            <person name="Gray M.W."/>
            <person name="Holland P.W.H."/>
            <person name="King N."/>
            <person name="Lang F.B.F."/>
            <person name="Roger A.J."/>
            <person name="Ruiz-Trillo I."/>
            <person name="Young S.K."/>
            <person name="Zeng Q."/>
            <person name="Gargeya S."/>
            <person name="Alvarado L."/>
            <person name="Berlin A."/>
            <person name="Chapman S.B."/>
            <person name="Chen Z."/>
            <person name="Freedman E."/>
            <person name="Gellesch M."/>
            <person name="Goldberg J."/>
            <person name="Griggs A."/>
            <person name="Gujja S."/>
            <person name="Heilman E."/>
            <person name="Heiman D."/>
            <person name="Howarth C."/>
            <person name="Mehta T."/>
            <person name="Neiman D."/>
            <person name="Pearson M."/>
            <person name="Roberts A."/>
            <person name="Saif S."/>
            <person name="Shea T."/>
            <person name="Shenoy N."/>
            <person name="Sisk P."/>
            <person name="Stolte C."/>
            <person name="Sykes S."/>
            <person name="White J."/>
            <person name="Yandava C."/>
            <person name="Haas B."/>
            <person name="Nusbaum C."/>
            <person name="Birren B."/>
        </authorList>
    </citation>
    <scope>NUCLEOTIDE SEQUENCE [LARGE SCALE GENOMIC DNA]</scope>
    <source>
        <strain evidence="2">ATCC 50818</strain>
    </source>
</reference>
<organism evidence="3">
    <name type="scientific">Salpingoeca rosetta (strain ATCC 50818 / BSB-021)</name>
    <dbReference type="NCBI Taxonomy" id="946362"/>
    <lineage>
        <taxon>Eukaryota</taxon>
        <taxon>Choanoflagellata</taxon>
        <taxon>Craspedida</taxon>
        <taxon>Salpingoecidae</taxon>
        <taxon>Salpingoeca</taxon>
    </lineage>
</organism>